<dbReference type="Proteomes" id="UP000220246">
    <property type="component" value="Unassembled WGS sequence"/>
</dbReference>
<dbReference type="AlphaFoldDB" id="A0A2A7V0P4"/>
<organism evidence="2 3">
    <name type="scientific">Comamonas terrigena</name>
    <dbReference type="NCBI Taxonomy" id="32013"/>
    <lineage>
        <taxon>Bacteria</taxon>
        <taxon>Pseudomonadati</taxon>
        <taxon>Pseudomonadota</taxon>
        <taxon>Betaproteobacteria</taxon>
        <taxon>Burkholderiales</taxon>
        <taxon>Comamonadaceae</taxon>
        <taxon>Comamonas</taxon>
    </lineage>
</organism>
<accession>A0A2A7V0P4</accession>
<dbReference type="InterPro" id="IPR000182">
    <property type="entry name" value="GNAT_dom"/>
</dbReference>
<dbReference type="EMBL" id="PDEA01000001">
    <property type="protein sequence ID" value="PEH91006.1"/>
    <property type="molecule type" value="Genomic_DNA"/>
</dbReference>
<dbReference type="Gene3D" id="3.40.630.30">
    <property type="match status" value="1"/>
</dbReference>
<dbReference type="InterPro" id="IPR050276">
    <property type="entry name" value="MshD_Acetyltransferase"/>
</dbReference>
<dbReference type="SUPFAM" id="SSF55729">
    <property type="entry name" value="Acyl-CoA N-acyltransferases (Nat)"/>
    <property type="match status" value="1"/>
</dbReference>
<protein>
    <submittedName>
        <fullName evidence="2">N-acetyltransferase</fullName>
    </submittedName>
</protein>
<keyword evidence="2" id="KW-0808">Transferase</keyword>
<dbReference type="GO" id="GO:0016747">
    <property type="term" value="F:acyltransferase activity, transferring groups other than amino-acyl groups"/>
    <property type="evidence" value="ECO:0007669"/>
    <property type="project" value="InterPro"/>
</dbReference>
<dbReference type="PROSITE" id="PS51186">
    <property type="entry name" value="GNAT"/>
    <property type="match status" value="1"/>
</dbReference>
<dbReference type="GeneID" id="80800964"/>
<sequence length="168" mass="17590">MPRFSIRPETAADVDAIDRITRAAFQHHPHSDQTEHLIIARLRAAGVLTLSLVAEQNGQMIGHAAFSPVTFPGTSAGWYGLGPIAVAPHSQGQGAGAALVQHGLELLRARGAAGCVVLGEPAYYGRFGFSHRADCVFAGAPAPYFQVLAFGNSQASGEVAYHAAFAPD</sequence>
<dbReference type="InterPro" id="IPR016181">
    <property type="entry name" value="Acyl_CoA_acyltransferase"/>
</dbReference>
<gene>
    <name evidence="2" type="ORF">CRM82_10135</name>
</gene>
<dbReference type="OrthoDB" id="9797178at2"/>
<keyword evidence="3" id="KW-1185">Reference proteome</keyword>
<evidence type="ECO:0000313" key="3">
    <source>
        <dbReference type="Proteomes" id="UP000220246"/>
    </source>
</evidence>
<feature type="domain" description="N-acetyltransferase" evidence="1">
    <location>
        <begin position="4"/>
        <end position="143"/>
    </location>
</feature>
<dbReference type="Pfam" id="PF00583">
    <property type="entry name" value="Acetyltransf_1"/>
    <property type="match status" value="1"/>
</dbReference>
<dbReference type="CDD" id="cd04301">
    <property type="entry name" value="NAT_SF"/>
    <property type="match status" value="1"/>
</dbReference>
<dbReference type="RefSeq" id="WP_066536209.1">
    <property type="nucleotide sequence ID" value="NZ_PDEA01000001.1"/>
</dbReference>
<dbReference type="PANTHER" id="PTHR43617:SF2">
    <property type="entry name" value="UPF0039 PROTEIN SLL0451"/>
    <property type="match status" value="1"/>
</dbReference>
<evidence type="ECO:0000313" key="2">
    <source>
        <dbReference type="EMBL" id="PEH91006.1"/>
    </source>
</evidence>
<name>A0A2A7V0P4_COMTR</name>
<dbReference type="PANTHER" id="PTHR43617">
    <property type="entry name" value="L-AMINO ACID N-ACETYLTRANSFERASE"/>
    <property type="match status" value="1"/>
</dbReference>
<comment type="caution">
    <text evidence="2">The sequence shown here is derived from an EMBL/GenBank/DDBJ whole genome shotgun (WGS) entry which is preliminary data.</text>
</comment>
<proteinExistence type="predicted"/>
<dbReference type="STRING" id="1219032.GCA_001515545_01679"/>
<evidence type="ECO:0000259" key="1">
    <source>
        <dbReference type="PROSITE" id="PS51186"/>
    </source>
</evidence>
<reference evidence="3" key="1">
    <citation type="submission" date="2017-09" db="EMBL/GenBank/DDBJ databases">
        <title>FDA dAtabase for Regulatory Grade micrObial Sequences (FDA-ARGOS): Supporting development and validation of Infectious Disease Dx tests.</title>
        <authorList>
            <person name="Minogue T."/>
            <person name="Wolcott M."/>
            <person name="Wasieloski L."/>
            <person name="Aguilar W."/>
            <person name="Moore D."/>
            <person name="Tallon L."/>
            <person name="Sadzewicz L."/>
            <person name="Ott S."/>
            <person name="Zhao X."/>
            <person name="Nagaraj S."/>
            <person name="Vavikolanu K."/>
            <person name="Aluvathingal J."/>
            <person name="Nadendla S."/>
            <person name="Sichtig H."/>
        </authorList>
    </citation>
    <scope>NUCLEOTIDE SEQUENCE [LARGE SCALE GENOMIC DNA]</scope>
    <source>
        <strain evidence="3">FDAARGOS_394</strain>
    </source>
</reference>